<dbReference type="PANTHER" id="PTHR42090">
    <property type="match status" value="1"/>
</dbReference>
<reference evidence="2 3" key="1">
    <citation type="journal article" date="2018" name="IMA Fungus">
        <title>IMA Genome-F 9: Draft genome sequence of Annulohypoxylon stygium, Aspergillus mulundensis, Berkeleyomyces basicola (syn. Thielaviopsis basicola), Ceratocystis smalleyi, two Cercospora beticola strains, Coleophoma cylindrospora, Fusarium fracticaudum, Phialophora cf. hyalina, and Morchella septimelata.</title>
        <authorList>
            <person name="Wingfield B.D."/>
            <person name="Bills G.F."/>
            <person name="Dong Y."/>
            <person name="Huang W."/>
            <person name="Nel W.J."/>
            <person name="Swalarsk-Parry B.S."/>
            <person name="Vaghefi N."/>
            <person name="Wilken P.M."/>
            <person name="An Z."/>
            <person name="de Beer Z.W."/>
            <person name="De Vos L."/>
            <person name="Chen L."/>
            <person name="Duong T.A."/>
            <person name="Gao Y."/>
            <person name="Hammerbacher A."/>
            <person name="Kikkert J.R."/>
            <person name="Li Y."/>
            <person name="Li H."/>
            <person name="Li K."/>
            <person name="Li Q."/>
            <person name="Liu X."/>
            <person name="Ma X."/>
            <person name="Naidoo K."/>
            <person name="Pethybridge S.J."/>
            <person name="Sun J."/>
            <person name="Steenkamp E.T."/>
            <person name="van der Nest M.A."/>
            <person name="van Wyk S."/>
            <person name="Wingfield M.J."/>
            <person name="Xiong C."/>
            <person name="Yue Q."/>
            <person name="Zhang X."/>
        </authorList>
    </citation>
    <scope>NUCLEOTIDE SEQUENCE [LARGE SCALE GENOMIC DNA]</scope>
    <source>
        <strain evidence="2 3">BP 5553</strain>
    </source>
</reference>
<dbReference type="GeneID" id="43597450"/>
<evidence type="ECO:0000256" key="1">
    <source>
        <dbReference type="SAM" id="MobiDB-lite"/>
    </source>
</evidence>
<feature type="compositionally biased region" description="Polar residues" evidence="1">
    <location>
        <begin position="1"/>
        <end position="10"/>
    </location>
</feature>
<dbReference type="Proteomes" id="UP000254866">
    <property type="component" value="Unassembled WGS sequence"/>
</dbReference>
<organism evidence="2 3">
    <name type="scientific">Venustampulla echinocandica</name>
    <dbReference type="NCBI Taxonomy" id="2656787"/>
    <lineage>
        <taxon>Eukaryota</taxon>
        <taxon>Fungi</taxon>
        <taxon>Dikarya</taxon>
        <taxon>Ascomycota</taxon>
        <taxon>Pezizomycotina</taxon>
        <taxon>Leotiomycetes</taxon>
        <taxon>Helotiales</taxon>
        <taxon>Pleuroascaceae</taxon>
        <taxon>Venustampulla</taxon>
    </lineage>
</organism>
<gene>
    <name evidence="2" type="ORF">BP5553_04601</name>
</gene>
<proteinExistence type="predicted"/>
<feature type="compositionally biased region" description="Polar residues" evidence="1">
    <location>
        <begin position="47"/>
        <end position="58"/>
    </location>
</feature>
<comment type="caution">
    <text evidence="2">The sequence shown here is derived from an EMBL/GenBank/DDBJ whole genome shotgun (WGS) entry which is preliminary data.</text>
</comment>
<feature type="compositionally biased region" description="Basic and acidic residues" evidence="1">
    <location>
        <begin position="59"/>
        <end position="69"/>
    </location>
</feature>
<feature type="compositionally biased region" description="Basic and acidic residues" evidence="1">
    <location>
        <begin position="105"/>
        <end position="145"/>
    </location>
</feature>
<dbReference type="STRING" id="2656787.A0A370TNT2"/>
<feature type="region of interest" description="Disordered" evidence="1">
    <location>
        <begin position="1"/>
        <end position="145"/>
    </location>
</feature>
<name>A0A370TNT2_9HELO</name>
<dbReference type="RefSeq" id="XP_031869824.1">
    <property type="nucleotide sequence ID" value="XM_032013224.1"/>
</dbReference>
<accession>A0A370TNT2</accession>
<sequence length="145" mass="15546">MSLHPSTRTFLSPLLKRSSIQPPVLTSRQPFSTSSVSQAKKGEDINEINTSKTEYTRSGTDDQAARQKEAAFSPDTTSPGEERELAGKGTGQHGNPLDVSPANRDVSKTRVPDEGGPERSPREGSKDKKSGFGKPEKKGKADHGA</sequence>
<evidence type="ECO:0000313" key="3">
    <source>
        <dbReference type="Proteomes" id="UP000254866"/>
    </source>
</evidence>
<dbReference type="PANTHER" id="PTHR42090:SF1">
    <property type="match status" value="1"/>
</dbReference>
<dbReference type="AlphaFoldDB" id="A0A370TNT2"/>
<feature type="compositionally biased region" description="Polar residues" evidence="1">
    <location>
        <begin position="18"/>
        <end position="38"/>
    </location>
</feature>
<dbReference type="EMBL" id="NPIC01000003">
    <property type="protein sequence ID" value="RDL37168.1"/>
    <property type="molecule type" value="Genomic_DNA"/>
</dbReference>
<keyword evidence="3" id="KW-1185">Reference proteome</keyword>
<evidence type="ECO:0000313" key="2">
    <source>
        <dbReference type="EMBL" id="RDL37168.1"/>
    </source>
</evidence>
<dbReference type="OrthoDB" id="4220319at2759"/>
<protein>
    <submittedName>
        <fullName evidence="2">Uncharacterized protein</fullName>
    </submittedName>
</protein>